<accession>A0ABQ2GGY7</accession>
<feature type="region of interest" description="Disordered" evidence="1">
    <location>
        <begin position="31"/>
        <end position="61"/>
    </location>
</feature>
<comment type="caution">
    <text evidence="2">The sequence shown here is derived from an EMBL/GenBank/DDBJ whole genome shotgun (WGS) entry which is preliminary data.</text>
</comment>
<organism evidence="2 3">
    <name type="scientific">Deinococcus aerophilus</name>
    <dbReference type="NCBI Taxonomy" id="522488"/>
    <lineage>
        <taxon>Bacteria</taxon>
        <taxon>Thermotogati</taxon>
        <taxon>Deinococcota</taxon>
        <taxon>Deinococci</taxon>
        <taxon>Deinococcales</taxon>
        <taxon>Deinococcaceae</taxon>
        <taxon>Deinococcus</taxon>
    </lineage>
</organism>
<name>A0ABQ2GGY7_9DEIO</name>
<keyword evidence="3" id="KW-1185">Reference proteome</keyword>
<dbReference type="EMBL" id="BMOM01000001">
    <property type="protein sequence ID" value="GGL95639.1"/>
    <property type="molecule type" value="Genomic_DNA"/>
</dbReference>
<reference evidence="3" key="1">
    <citation type="journal article" date="2019" name="Int. J. Syst. Evol. Microbiol.">
        <title>The Global Catalogue of Microorganisms (GCM) 10K type strain sequencing project: providing services to taxonomists for standard genome sequencing and annotation.</title>
        <authorList>
            <consortium name="The Broad Institute Genomics Platform"/>
            <consortium name="The Broad Institute Genome Sequencing Center for Infectious Disease"/>
            <person name="Wu L."/>
            <person name="Ma J."/>
        </authorList>
    </citation>
    <scope>NUCLEOTIDE SEQUENCE [LARGE SCALE GENOMIC DNA]</scope>
    <source>
        <strain evidence="3">JCM 15443</strain>
    </source>
</reference>
<sequence length="61" mass="6729">MDYLTENAELHALLDTLGAHGVTVLEDVLEDTREHPQSRRRGHSKTELVGGMGNLHPLHCG</sequence>
<proteinExistence type="predicted"/>
<evidence type="ECO:0000313" key="3">
    <source>
        <dbReference type="Proteomes" id="UP000661918"/>
    </source>
</evidence>
<evidence type="ECO:0000313" key="2">
    <source>
        <dbReference type="EMBL" id="GGL95639.1"/>
    </source>
</evidence>
<protein>
    <submittedName>
        <fullName evidence="2">Uncharacterized protein</fullName>
    </submittedName>
</protein>
<dbReference type="Proteomes" id="UP000661918">
    <property type="component" value="Unassembled WGS sequence"/>
</dbReference>
<evidence type="ECO:0000256" key="1">
    <source>
        <dbReference type="SAM" id="MobiDB-lite"/>
    </source>
</evidence>
<gene>
    <name evidence="2" type="ORF">GCM10010841_00020</name>
</gene>